<dbReference type="EMBL" id="JBIAHM010000011">
    <property type="protein sequence ID" value="MFE9602838.1"/>
    <property type="molecule type" value="Genomic_DNA"/>
</dbReference>
<evidence type="ECO:0000256" key="3">
    <source>
        <dbReference type="ARBA" id="ARBA00023082"/>
    </source>
</evidence>
<dbReference type="SUPFAM" id="SSF88659">
    <property type="entry name" value="Sigma3 and sigma4 domains of RNA polymerase sigma factors"/>
    <property type="match status" value="1"/>
</dbReference>
<keyword evidence="4" id="KW-0804">Transcription</keyword>
<accession>A0ABW6M9M2</accession>
<keyword evidence="5" id="KW-0812">Transmembrane</keyword>
<dbReference type="InterPro" id="IPR013324">
    <property type="entry name" value="RNA_pol_sigma_r3/r4-like"/>
</dbReference>
<evidence type="ECO:0000256" key="5">
    <source>
        <dbReference type="SAM" id="Phobius"/>
    </source>
</evidence>
<keyword evidence="5" id="KW-1133">Transmembrane helix</keyword>
<dbReference type="InterPro" id="IPR036388">
    <property type="entry name" value="WH-like_DNA-bd_sf"/>
</dbReference>
<keyword evidence="8" id="KW-1185">Reference proteome</keyword>
<dbReference type="Proteomes" id="UP001601303">
    <property type="component" value="Unassembled WGS sequence"/>
</dbReference>
<comment type="caution">
    <text evidence="7">The sequence shown here is derived from an EMBL/GenBank/DDBJ whole genome shotgun (WGS) entry which is preliminary data.</text>
</comment>
<evidence type="ECO:0000259" key="6">
    <source>
        <dbReference type="Pfam" id="PF08281"/>
    </source>
</evidence>
<evidence type="ECO:0000256" key="2">
    <source>
        <dbReference type="ARBA" id="ARBA00023015"/>
    </source>
</evidence>
<sequence>MPDPHDDFTAYAHAQLPRLVTTAHLLSGATGDPREATELVRRTLVGVCARWRRIPRDDVDFYVRRSLVKEFLRGARRQRPLPDGVLKDTSARQRAVLVLLHREGLREAEVAQLLGWSAGAVGSRARRGLAVCGGDAGRLRELFAEAAQAVEAAQVGAGAVPFGVPLDAVEQRGRALRRRRRTVVAAVCALLLVPAGVLAAGRIVGGGTADGSVAGVVDVARSPIRIVAPGERVAAVPGVQVWLTSDGKHWSTPQRPNQFLGLTDDSYASASKVGAESEKPAASVQPDRLNSSYFLSGLYRGLSADPARVEVTVDENKMTGTVLTLAGSPGWGVWYTRASLSLAELKSSYGDGGPTVTVYDAAGKVVARGGADW</sequence>
<evidence type="ECO:0000256" key="1">
    <source>
        <dbReference type="ARBA" id="ARBA00010641"/>
    </source>
</evidence>
<comment type="similarity">
    <text evidence="1">Belongs to the sigma-70 factor family. ECF subfamily.</text>
</comment>
<protein>
    <submittedName>
        <fullName evidence="7">Sigma factor-like helix-turn-helix DNA-binding protein</fullName>
    </submittedName>
</protein>
<keyword evidence="2" id="KW-0805">Transcription regulation</keyword>
<keyword evidence="5" id="KW-0472">Membrane</keyword>
<dbReference type="Gene3D" id="1.10.10.10">
    <property type="entry name" value="Winged helix-like DNA-binding domain superfamily/Winged helix DNA-binding domain"/>
    <property type="match status" value="1"/>
</dbReference>
<dbReference type="InterPro" id="IPR013249">
    <property type="entry name" value="RNA_pol_sigma70_r4_t2"/>
</dbReference>
<feature type="transmembrane region" description="Helical" evidence="5">
    <location>
        <begin position="182"/>
        <end position="204"/>
    </location>
</feature>
<proteinExistence type="inferred from homology"/>
<keyword evidence="3" id="KW-0731">Sigma factor</keyword>
<dbReference type="CDD" id="cd06171">
    <property type="entry name" value="Sigma70_r4"/>
    <property type="match status" value="1"/>
</dbReference>
<evidence type="ECO:0000313" key="7">
    <source>
        <dbReference type="EMBL" id="MFE9602838.1"/>
    </source>
</evidence>
<organism evidence="7 8">
    <name type="scientific">Streptomyces hokutonensis</name>
    <dbReference type="NCBI Taxonomy" id="1306990"/>
    <lineage>
        <taxon>Bacteria</taxon>
        <taxon>Bacillati</taxon>
        <taxon>Actinomycetota</taxon>
        <taxon>Actinomycetes</taxon>
        <taxon>Kitasatosporales</taxon>
        <taxon>Streptomycetaceae</taxon>
        <taxon>Streptomyces</taxon>
    </lineage>
</organism>
<dbReference type="Pfam" id="PF08281">
    <property type="entry name" value="Sigma70_r4_2"/>
    <property type="match status" value="1"/>
</dbReference>
<evidence type="ECO:0000256" key="4">
    <source>
        <dbReference type="ARBA" id="ARBA00023163"/>
    </source>
</evidence>
<feature type="domain" description="RNA polymerase sigma factor 70 region 4 type 2" evidence="6">
    <location>
        <begin position="91"/>
        <end position="130"/>
    </location>
</feature>
<reference evidence="7 8" key="1">
    <citation type="submission" date="2024-10" db="EMBL/GenBank/DDBJ databases">
        <title>The Natural Products Discovery Center: Release of the First 8490 Sequenced Strains for Exploring Actinobacteria Biosynthetic Diversity.</title>
        <authorList>
            <person name="Kalkreuter E."/>
            <person name="Kautsar S.A."/>
            <person name="Yang D."/>
            <person name="Bader C.D."/>
            <person name="Teijaro C.N."/>
            <person name="Fluegel L."/>
            <person name="Davis C.M."/>
            <person name="Simpson J.R."/>
            <person name="Lauterbach L."/>
            <person name="Steele A.D."/>
            <person name="Gui C."/>
            <person name="Meng S."/>
            <person name="Li G."/>
            <person name="Viehrig K."/>
            <person name="Ye F."/>
            <person name="Su P."/>
            <person name="Kiefer A.F."/>
            <person name="Nichols A."/>
            <person name="Cepeda A.J."/>
            <person name="Yan W."/>
            <person name="Fan B."/>
            <person name="Jiang Y."/>
            <person name="Adhikari A."/>
            <person name="Zheng C.-J."/>
            <person name="Schuster L."/>
            <person name="Cowan T.M."/>
            <person name="Smanski M.J."/>
            <person name="Chevrette M.G."/>
            <person name="De Carvalho L.P.S."/>
            <person name="Shen B."/>
        </authorList>
    </citation>
    <scope>NUCLEOTIDE SEQUENCE [LARGE SCALE GENOMIC DNA]</scope>
    <source>
        <strain evidence="7 8">NPDC006488</strain>
    </source>
</reference>
<evidence type="ECO:0000313" key="8">
    <source>
        <dbReference type="Proteomes" id="UP001601303"/>
    </source>
</evidence>
<name>A0ABW6M9M2_9ACTN</name>
<gene>
    <name evidence="7" type="ORF">ACFYNQ_30285</name>
</gene>
<dbReference type="RefSeq" id="WP_388111004.1">
    <property type="nucleotide sequence ID" value="NZ_JBIAHM010000011.1"/>
</dbReference>